<dbReference type="KEGG" id="xoo:XOO1760"/>
<dbReference type="AlphaFoldDB" id="Q5H207"/>
<dbReference type="FunFam" id="3.60.20.30:FF:000005">
    <property type="entry name" value="N(4)-(Beta-N-acetylglucosaminyl)-L-asparaginase"/>
    <property type="match status" value="1"/>
</dbReference>
<keyword evidence="5" id="KW-1185">Reference proteome</keyword>
<protein>
    <submittedName>
        <fullName evidence="4">Asparaginase</fullName>
    </submittedName>
</protein>
<dbReference type="Proteomes" id="UP000006735">
    <property type="component" value="Chromosome"/>
</dbReference>
<dbReference type="GO" id="GO:0016811">
    <property type="term" value="F:hydrolase activity, acting on carbon-nitrogen (but not peptide) bonds, in linear amides"/>
    <property type="evidence" value="ECO:0007669"/>
    <property type="project" value="UniProtKB-ARBA"/>
</dbReference>
<feature type="site" description="Cleavage; by autolysis" evidence="3">
    <location>
        <begin position="292"/>
        <end position="293"/>
    </location>
</feature>
<evidence type="ECO:0000256" key="2">
    <source>
        <dbReference type="PIRSR" id="PIRSR600246-2"/>
    </source>
</evidence>
<dbReference type="InterPro" id="IPR000246">
    <property type="entry name" value="Peptidase_T2"/>
</dbReference>
<evidence type="ECO:0000256" key="3">
    <source>
        <dbReference type="PIRSR" id="PIRSR600246-3"/>
    </source>
</evidence>
<dbReference type="InterPro" id="IPR029055">
    <property type="entry name" value="Ntn_hydrolases_N"/>
</dbReference>
<dbReference type="SUPFAM" id="SSF56235">
    <property type="entry name" value="N-terminal nucleophile aminohydrolases (Ntn hydrolases)"/>
    <property type="match status" value="1"/>
</dbReference>
<dbReference type="STRING" id="291331.XOO1760"/>
<dbReference type="EMBL" id="AE013598">
    <property type="protein sequence ID" value="AAW75014.1"/>
    <property type="molecule type" value="Genomic_DNA"/>
</dbReference>
<dbReference type="HOGENOM" id="CLU_021603_0_1_6"/>
<organism evidence="4 5">
    <name type="scientific">Xanthomonas oryzae pv. oryzae (strain KACC10331 / KXO85)</name>
    <dbReference type="NCBI Taxonomy" id="291331"/>
    <lineage>
        <taxon>Bacteria</taxon>
        <taxon>Pseudomonadati</taxon>
        <taxon>Pseudomonadota</taxon>
        <taxon>Gammaproteobacteria</taxon>
        <taxon>Lysobacterales</taxon>
        <taxon>Lysobacteraceae</taxon>
        <taxon>Xanthomonas</taxon>
    </lineage>
</organism>
<name>Q5H207_XANOR</name>
<feature type="binding site" evidence="2">
    <location>
        <begin position="344"/>
        <end position="347"/>
    </location>
    <ligand>
        <name>substrate</name>
    </ligand>
</feature>
<dbReference type="CDD" id="cd04513">
    <property type="entry name" value="Glycosylasparaginase"/>
    <property type="match status" value="1"/>
</dbReference>
<dbReference type="PROSITE" id="PS51318">
    <property type="entry name" value="TAT"/>
    <property type="match status" value="1"/>
</dbReference>
<evidence type="ECO:0000313" key="5">
    <source>
        <dbReference type="Proteomes" id="UP000006735"/>
    </source>
</evidence>
<dbReference type="Pfam" id="PF01112">
    <property type="entry name" value="Asparaginase_2"/>
    <property type="match status" value="1"/>
</dbReference>
<evidence type="ECO:0000313" key="4">
    <source>
        <dbReference type="EMBL" id="AAW75014.1"/>
    </source>
</evidence>
<proteinExistence type="predicted"/>
<dbReference type="Gene3D" id="3.60.20.30">
    <property type="entry name" value="(Glycosyl)asparaginase"/>
    <property type="match status" value="1"/>
</dbReference>
<reference evidence="4 5" key="1">
    <citation type="journal article" date="2005" name="Nucleic Acids Res.">
        <title>The genome sequence of Xanthomonas oryzae pathovar oryzae KACC10331, the bacterial blight pathogen of rice.</title>
        <authorList>
            <person name="Lee B.M."/>
            <person name="Park Y.J."/>
            <person name="Park D.S."/>
            <person name="Kang H.W."/>
            <person name="Kim J.G."/>
            <person name="Song E.S."/>
            <person name="Park I.C."/>
            <person name="Yoon U.H."/>
            <person name="Hahn J.H."/>
            <person name="Koo B.S."/>
            <person name="Lee G.B."/>
            <person name="Kim H."/>
            <person name="Park H.S."/>
            <person name="Yoon K.O."/>
            <person name="Kim J.H."/>
            <person name="Jung C.H."/>
            <person name="Koh N.H."/>
            <person name="Seo J.S."/>
            <person name="Go S.J."/>
        </authorList>
    </citation>
    <scope>NUCLEOTIDE SEQUENCE [LARGE SCALE GENOMIC DNA]</scope>
    <source>
        <strain evidence="5">KACC10331 / KXO85</strain>
    </source>
</reference>
<sequence>MAASAPDPTLIQLGRAWYRPLPRRQPYPCIGHAAAEPGLAQPRNDCARIRMRHRHNMVYPHATLPHDGRRLPHCAAVRFHHGVARMIQRRHFLKSATLGAIASSVAGWGARAQAAVGATSGVRPPALPRGAARVISTWDFGIAANQEAWKILSSGGIALDAVEAGVRVPEADPTNPTVGLGGYPDRDGRVTLDACIMDHLGNCGAVAALEDVVHAISVARAVMEKTPHVMLVGDGARQFALEQGFPKTKLLTPSSEAAWKEWLKTSRYLPEANVENRAWRDAKLPGGKDNHDTIGMLALDTHGNLSGACTTSGMAWKMHGRVGDSPIIGAGLYVDNEVGGATSTGVGEEVIRNVGSFAVVEMMRQGKSPADACREMVMRLIRRKPELTRTLQVGFLAMNKRGEVGAFAIQKGFSYAVCDAQRQDLLVPGESHYTSEPAA</sequence>
<accession>Q5H207</accession>
<feature type="active site" description="Nucleophile" evidence="1">
    <location>
        <position position="293"/>
    </location>
</feature>
<dbReference type="PANTHER" id="PTHR10188">
    <property type="entry name" value="L-ASPARAGINASE"/>
    <property type="match status" value="1"/>
</dbReference>
<dbReference type="GO" id="GO:0005737">
    <property type="term" value="C:cytoplasm"/>
    <property type="evidence" value="ECO:0007669"/>
    <property type="project" value="TreeGrafter"/>
</dbReference>
<dbReference type="PANTHER" id="PTHR10188:SF6">
    <property type="entry name" value="N(4)-(BETA-N-ACETYLGLUCOSAMINYL)-L-ASPARAGINASE"/>
    <property type="match status" value="1"/>
</dbReference>
<gene>
    <name evidence="4" type="primary">aspG</name>
    <name evidence="4" type="ordered locus">XOO1760</name>
</gene>
<dbReference type="InterPro" id="IPR006311">
    <property type="entry name" value="TAT_signal"/>
</dbReference>
<feature type="binding site" evidence="2">
    <location>
        <begin position="321"/>
        <end position="324"/>
    </location>
    <ligand>
        <name>substrate</name>
    </ligand>
</feature>
<evidence type="ECO:0000256" key="1">
    <source>
        <dbReference type="PIRSR" id="PIRSR600246-1"/>
    </source>
</evidence>